<gene>
    <name evidence="1" type="ORF">BDW47DRAFT_111148</name>
</gene>
<accession>A0A2I2F358</accession>
<protein>
    <submittedName>
        <fullName evidence="1">Uncharacterized protein</fullName>
    </submittedName>
</protein>
<dbReference type="OrthoDB" id="4467841at2759"/>
<dbReference type="RefSeq" id="XP_024669085.1">
    <property type="nucleotide sequence ID" value="XM_024813889.1"/>
</dbReference>
<dbReference type="Proteomes" id="UP000234585">
    <property type="component" value="Unassembled WGS sequence"/>
</dbReference>
<dbReference type="EMBL" id="KZ559168">
    <property type="protein sequence ID" value="PLB35073.1"/>
    <property type="molecule type" value="Genomic_DNA"/>
</dbReference>
<reference evidence="1 2" key="1">
    <citation type="submission" date="2017-12" db="EMBL/GenBank/DDBJ databases">
        <authorList>
            <consortium name="DOE Joint Genome Institute"/>
            <person name="Haridas S."/>
            <person name="Kjaerbolling I."/>
            <person name="Vesth T.C."/>
            <person name="Frisvad J.C."/>
            <person name="Nybo J.L."/>
            <person name="Theobald S."/>
            <person name="Kuo A."/>
            <person name="Bowyer P."/>
            <person name="Matsuda Y."/>
            <person name="Mondo S."/>
            <person name="Lyhne E.K."/>
            <person name="Kogle M.E."/>
            <person name="Clum A."/>
            <person name="Lipzen A."/>
            <person name="Salamov A."/>
            <person name="Ngan C.Y."/>
            <person name="Daum C."/>
            <person name="Chiniquy J."/>
            <person name="Barry K."/>
            <person name="LaButti K."/>
            <person name="Simmons B.A."/>
            <person name="Magnuson J.K."/>
            <person name="Mortensen U.H."/>
            <person name="Larsen T.O."/>
            <person name="Grigoriev I.V."/>
            <person name="Baker S.E."/>
            <person name="Andersen M.R."/>
            <person name="Nordberg H.P."/>
            <person name="Cantor M.N."/>
            <person name="Hua S.X."/>
        </authorList>
    </citation>
    <scope>NUCLEOTIDE SEQUENCE [LARGE SCALE GENOMIC DNA]</scope>
    <source>
        <strain evidence="1 2">CBS 102.13</strain>
    </source>
</reference>
<name>A0A2I2F358_ASPCN</name>
<evidence type="ECO:0000313" key="1">
    <source>
        <dbReference type="EMBL" id="PLB35073.1"/>
    </source>
</evidence>
<organism evidence="1 2">
    <name type="scientific">Aspergillus candidus</name>
    <dbReference type="NCBI Taxonomy" id="41067"/>
    <lineage>
        <taxon>Eukaryota</taxon>
        <taxon>Fungi</taxon>
        <taxon>Dikarya</taxon>
        <taxon>Ascomycota</taxon>
        <taxon>Pezizomycotina</taxon>
        <taxon>Eurotiomycetes</taxon>
        <taxon>Eurotiomycetidae</taxon>
        <taxon>Eurotiales</taxon>
        <taxon>Aspergillaceae</taxon>
        <taxon>Aspergillus</taxon>
        <taxon>Aspergillus subgen. Circumdati</taxon>
    </lineage>
</organism>
<proteinExistence type="predicted"/>
<dbReference type="GeneID" id="36521049"/>
<sequence length="273" mass="31528">MTRIVNDTESECEEAFFEAYEEWETKWADVPESENKVAQAKKWVKSFEKEYSIGLVCLLRRKRLMLGQHAQATNWLDETPDMSKPFFDHTLLSWIRSLTKKAGQWWALSENNDGQVRGQPEGQTDQLAKPPIHPPGYTEACGSSTSHLVEKGIQQLTNQYWDCAYKASRIYDDRPPLTRMMERILLLVEHHDRHGRSYAWVFQRKICADTGGCCGRSCGCCEQPLITYLRPVSDTDLEKKEVGVYGHCGDECPCCIRVRRRYRPDPCLPKPTF</sequence>
<keyword evidence="2" id="KW-1185">Reference proteome</keyword>
<dbReference type="STRING" id="41067.A0A2I2F358"/>
<dbReference type="AlphaFoldDB" id="A0A2I2F358"/>
<evidence type="ECO:0000313" key="2">
    <source>
        <dbReference type="Proteomes" id="UP000234585"/>
    </source>
</evidence>